<evidence type="ECO:0000313" key="3">
    <source>
        <dbReference type="Proteomes" id="UP000324176"/>
    </source>
</evidence>
<reference evidence="2 3" key="1">
    <citation type="submission" date="2019-07" db="EMBL/GenBank/DDBJ databases">
        <title>Active sludge and wastewater microbial communities from Klosterneuburg, Austria.</title>
        <authorList>
            <person name="Wagner M."/>
        </authorList>
    </citation>
    <scope>NUCLEOTIDE SEQUENCE [LARGE SCALE GENOMIC DNA]</scope>
    <source>
        <strain evidence="2 3">Nm2</strain>
    </source>
</reference>
<gene>
    <name evidence="2" type="ORF">BCL69_103913</name>
</gene>
<organism evidence="2 3">
    <name type="scientific">Nitrosomonas communis</name>
    <dbReference type="NCBI Taxonomy" id="44574"/>
    <lineage>
        <taxon>Bacteria</taxon>
        <taxon>Pseudomonadati</taxon>
        <taxon>Pseudomonadota</taxon>
        <taxon>Betaproteobacteria</taxon>
        <taxon>Nitrosomonadales</taxon>
        <taxon>Nitrosomonadaceae</taxon>
        <taxon>Nitrosomonas</taxon>
    </lineage>
</organism>
<name>A0A5D3YBE1_9PROT</name>
<protein>
    <submittedName>
        <fullName evidence="2">DDE family transposase</fullName>
    </submittedName>
</protein>
<feature type="domain" description="Transposase DDE" evidence="1">
    <location>
        <begin position="2"/>
        <end position="86"/>
    </location>
</feature>
<proteinExistence type="predicted"/>
<accession>A0A5D3YBE1</accession>
<dbReference type="AlphaFoldDB" id="A0A5D3YBE1"/>
<sequence>MPLYVFCQDQLLVSYLRPDNIDGAKHAWAILSWLVKRFRQSWPAVSIIFRGDSGFCRHRMLAWYERHDVGYLVGVAQNKRLNEISAMAASGREAVCPIK</sequence>
<comment type="caution">
    <text evidence="2">The sequence shown here is derived from an EMBL/GenBank/DDBJ whole genome shotgun (WGS) entry which is preliminary data.</text>
</comment>
<evidence type="ECO:0000313" key="2">
    <source>
        <dbReference type="EMBL" id="TYP84682.1"/>
    </source>
</evidence>
<dbReference type="Proteomes" id="UP000324176">
    <property type="component" value="Unassembled WGS sequence"/>
</dbReference>
<dbReference type="InterPro" id="IPR025668">
    <property type="entry name" value="Tnp_DDE_dom"/>
</dbReference>
<dbReference type="OrthoDB" id="476248at2"/>
<dbReference type="EMBL" id="VNHT01000039">
    <property type="protein sequence ID" value="TYP84682.1"/>
    <property type="molecule type" value="Genomic_DNA"/>
</dbReference>
<dbReference type="Pfam" id="PF13701">
    <property type="entry name" value="DDE_Tnp_1_4"/>
    <property type="match status" value="1"/>
</dbReference>
<evidence type="ECO:0000259" key="1">
    <source>
        <dbReference type="Pfam" id="PF13701"/>
    </source>
</evidence>